<dbReference type="AlphaFoldDB" id="A0ABC9ZPP5"/>
<evidence type="ECO:0000313" key="9">
    <source>
        <dbReference type="EMBL" id="GEA43957.1"/>
    </source>
</evidence>
<name>A0ABC9ZPP5_CORST</name>
<evidence type="ECO:0000256" key="3">
    <source>
        <dbReference type="ARBA" id="ARBA00022679"/>
    </source>
</evidence>
<gene>
    <name evidence="9" type="ORF">Cst04h_21270</name>
</gene>
<feature type="transmembrane region" description="Helical" evidence="8">
    <location>
        <begin position="315"/>
        <end position="341"/>
    </location>
</feature>
<dbReference type="Proteomes" id="UP000315234">
    <property type="component" value="Unassembled WGS sequence"/>
</dbReference>
<dbReference type="EMBL" id="BJLD01000002">
    <property type="protein sequence ID" value="GEA43957.1"/>
    <property type="molecule type" value="Genomic_DNA"/>
</dbReference>
<reference evidence="9 10" key="1">
    <citation type="submission" date="2019-06" db="EMBL/GenBank/DDBJ databases">
        <title>Draft genome sequence of Corynebacterium striatum NBRC 15291.</title>
        <authorList>
            <person name="Miura T."/>
            <person name="Furukawa M."/>
            <person name="Shimamura M."/>
            <person name="Ohyama Y."/>
            <person name="Yamazoe A."/>
            <person name="Kawasaki H."/>
        </authorList>
    </citation>
    <scope>NUCLEOTIDE SEQUENCE [LARGE SCALE GENOMIC DNA]</scope>
    <source>
        <strain evidence="9 10">NBRC 15291</strain>
    </source>
</reference>
<comment type="caution">
    <text evidence="9">The sequence shown here is derived from an EMBL/GenBank/DDBJ whole genome shotgun (WGS) entry which is preliminary data.</text>
</comment>
<keyword evidence="4 8" id="KW-0812">Transmembrane</keyword>
<evidence type="ECO:0000256" key="1">
    <source>
        <dbReference type="ARBA" id="ARBA00004651"/>
    </source>
</evidence>
<keyword evidence="6 8" id="KW-0472">Membrane</keyword>
<evidence type="ECO:0000256" key="7">
    <source>
        <dbReference type="ARBA" id="ARBA00024033"/>
    </source>
</evidence>
<feature type="transmembrane region" description="Helical" evidence="8">
    <location>
        <begin position="398"/>
        <end position="416"/>
    </location>
</feature>
<keyword evidence="2" id="KW-1003">Cell membrane</keyword>
<evidence type="ECO:0000256" key="6">
    <source>
        <dbReference type="ARBA" id="ARBA00023136"/>
    </source>
</evidence>
<protein>
    <submittedName>
        <fullName evidence="9">Membrane protein</fullName>
    </submittedName>
</protein>
<dbReference type="InterPro" id="IPR018584">
    <property type="entry name" value="GT87"/>
</dbReference>
<proteinExistence type="inferred from homology"/>
<feature type="transmembrane region" description="Helical" evidence="8">
    <location>
        <begin position="104"/>
        <end position="121"/>
    </location>
</feature>
<keyword evidence="3" id="KW-0808">Transferase</keyword>
<keyword evidence="5 8" id="KW-1133">Transmembrane helix</keyword>
<feature type="transmembrane region" description="Helical" evidence="8">
    <location>
        <begin position="73"/>
        <end position="92"/>
    </location>
</feature>
<dbReference type="GO" id="GO:0016740">
    <property type="term" value="F:transferase activity"/>
    <property type="evidence" value="ECO:0007669"/>
    <property type="project" value="UniProtKB-KW"/>
</dbReference>
<accession>A0ABC9ZPP5</accession>
<feature type="transmembrane region" description="Helical" evidence="8">
    <location>
        <begin position="207"/>
        <end position="227"/>
    </location>
</feature>
<feature type="transmembrane region" description="Helical" evidence="8">
    <location>
        <begin position="154"/>
        <end position="171"/>
    </location>
</feature>
<evidence type="ECO:0000256" key="5">
    <source>
        <dbReference type="ARBA" id="ARBA00022989"/>
    </source>
</evidence>
<dbReference type="Pfam" id="PF09594">
    <property type="entry name" value="GT87"/>
    <property type="match status" value="1"/>
</dbReference>
<feature type="transmembrane region" description="Helical" evidence="8">
    <location>
        <begin position="353"/>
        <end position="378"/>
    </location>
</feature>
<sequence>MGESVLLLNPMKPANTTLKWALTLFGLIAGTVGMILHVRMTDFPIDMVIYREGVKAYLEGRSMYSEPMMAGDIALPFIYPPFGALAMVPLTAPDWITHDMAGNIMNVLSDVLVLACLYFIFRALLKDRTWLLPVVSLVWALTMAFEPIRLNNGFAQVNIVIMALVIFDLVPRKRWLPQGILIGLAAAIKITPLAMLLYFLLRKELKPILIAIGTAAAATLAAAAVRWQAFVEFFTSKLLDMGSGADFGVATDYQSNSSLKAVVQRLFPSTESMEANGTLINIIWLVLALAVVAVGSLLILALLKRNMLVDAQLVTALVMLLISPVSWSHHWVWLALVIPVFTYRAWTWRNNTWVAGSFLAVMAAWGAMVITVPPKWWFGDSIDVHGQPFYQKFLVDDFVWLTFIVVALFAYCLRYVTPSPAISRSAAK</sequence>
<evidence type="ECO:0000256" key="2">
    <source>
        <dbReference type="ARBA" id="ARBA00022475"/>
    </source>
</evidence>
<dbReference type="GO" id="GO:0005886">
    <property type="term" value="C:plasma membrane"/>
    <property type="evidence" value="ECO:0007669"/>
    <property type="project" value="UniProtKB-SubCell"/>
</dbReference>
<feature type="transmembrane region" description="Helical" evidence="8">
    <location>
        <begin position="180"/>
        <end position="201"/>
    </location>
</feature>
<organism evidence="9 10">
    <name type="scientific">Corynebacterium striatum</name>
    <dbReference type="NCBI Taxonomy" id="43770"/>
    <lineage>
        <taxon>Bacteria</taxon>
        <taxon>Bacillati</taxon>
        <taxon>Actinomycetota</taxon>
        <taxon>Actinomycetes</taxon>
        <taxon>Mycobacteriales</taxon>
        <taxon>Corynebacteriaceae</taxon>
        <taxon>Corynebacterium</taxon>
    </lineage>
</organism>
<comment type="similarity">
    <text evidence="7">Belongs to the glycosyltransferase 87 family.</text>
</comment>
<evidence type="ECO:0000313" key="10">
    <source>
        <dbReference type="Proteomes" id="UP000315234"/>
    </source>
</evidence>
<evidence type="ECO:0000256" key="8">
    <source>
        <dbReference type="SAM" id="Phobius"/>
    </source>
</evidence>
<feature type="transmembrane region" description="Helical" evidence="8">
    <location>
        <begin position="20"/>
        <end position="38"/>
    </location>
</feature>
<feature type="transmembrane region" description="Helical" evidence="8">
    <location>
        <begin position="282"/>
        <end position="303"/>
    </location>
</feature>
<comment type="subcellular location">
    <subcellularLocation>
        <location evidence="1">Cell membrane</location>
        <topology evidence="1">Multi-pass membrane protein</topology>
    </subcellularLocation>
</comment>
<evidence type="ECO:0000256" key="4">
    <source>
        <dbReference type="ARBA" id="ARBA00022692"/>
    </source>
</evidence>